<proteinExistence type="predicted"/>
<evidence type="ECO:0000313" key="3">
    <source>
        <dbReference type="Proteomes" id="UP000694557"/>
    </source>
</evidence>
<accession>A0A8C7LZ40</accession>
<protein>
    <submittedName>
        <fullName evidence="2">Potassium channel regulator</fullName>
    </submittedName>
</protein>
<dbReference type="GeneTree" id="ENSGT00940000161898"/>
<dbReference type="Ensembl" id="ENSOKIT00005027624.1">
    <property type="protein sequence ID" value="ENSOKIP00005026116.1"/>
    <property type="gene ID" value="ENSOKIG00005011281.1"/>
</dbReference>
<organism evidence="2 3">
    <name type="scientific">Oncorhynchus kisutch</name>
    <name type="common">Coho salmon</name>
    <name type="synonym">Salmo kisutch</name>
    <dbReference type="NCBI Taxonomy" id="8019"/>
    <lineage>
        <taxon>Eukaryota</taxon>
        <taxon>Metazoa</taxon>
        <taxon>Chordata</taxon>
        <taxon>Craniata</taxon>
        <taxon>Vertebrata</taxon>
        <taxon>Euteleostomi</taxon>
        <taxon>Actinopterygii</taxon>
        <taxon>Neopterygii</taxon>
        <taxon>Teleostei</taxon>
        <taxon>Protacanthopterygii</taxon>
        <taxon>Salmoniformes</taxon>
        <taxon>Salmonidae</taxon>
        <taxon>Salmoninae</taxon>
        <taxon>Oncorhynchus</taxon>
    </lineage>
</organism>
<evidence type="ECO:0000313" key="2">
    <source>
        <dbReference type="Ensembl" id="ENSOKIP00005026116.1"/>
    </source>
</evidence>
<evidence type="ECO:0000259" key="1">
    <source>
        <dbReference type="Pfam" id="PF02214"/>
    </source>
</evidence>
<dbReference type="InterPro" id="IPR011333">
    <property type="entry name" value="SKP1/BTB/POZ_sf"/>
</dbReference>
<dbReference type="InterPro" id="IPR003131">
    <property type="entry name" value="T1-type_BTB"/>
</dbReference>
<dbReference type="PANTHER" id="PTHR14499:SF5">
    <property type="entry name" value="POTASSIUM CHANNEL REGULATORY PROTEIN"/>
    <property type="match status" value="1"/>
</dbReference>
<reference evidence="2" key="2">
    <citation type="submission" date="2025-09" db="UniProtKB">
        <authorList>
            <consortium name="Ensembl"/>
        </authorList>
    </citation>
    <scope>IDENTIFICATION</scope>
</reference>
<name>A0A8C7LZ40_ONCKI</name>
<dbReference type="Proteomes" id="UP000694557">
    <property type="component" value="Unassembled WGS sequence"/>
</dbReference>
<gene>
    <name evidence="2" type="primary">KCNRG</name>
</gene>
<dbReference type="PANTHER" id="PTHR14499">
    <property type="entry name" value="POTASSIUM CHANNEL TETRAMERIZATION DOMAIN-CONTAINING"/>
    <property type="match status" value="1"/>
</dbReference>
<dbReference type="Gene3D" id="3.30.710.10">
    <property type="entry name" value="Potassium Channel Kv1.1, Chain A"/>
    <property type="match status" value="1"/>
</dbReference>
<dbReference type="GO" id="GO:0051260">
    <property type="term" value="P:protein homooligomerization"/>
    <property type="evidence" value="ECO:0007669"/>
    <property type="project" value="InterPro"/>
</dbReference>
<dbReference type="Pfam" id="PF02214">
    <property type="entry name" value="BTB_2"/>
    <property type="match status" value="1"/>
</dbReference>
<keyword evidence="3" id="KW-1185">Reference proteome</keyword>
<feature type="domain" description="Potassium channel tetramerisation-type BTB" evidence="1">
    <location>
        <begin position="8"/>
        <end position="94"/>
    </location>
</feature>
<dbReference type="AlphaFoldDB" id="A0A8C7LZ40"/>
<dbReference type="GO" id="GO:0005783">
    <property type="term" value="C:endoplasmic reticulum"/>
    <property type="evidence" value="ECO:0007669"/>
    <property type="project" value="TreeGrafter"/>
</dbReference>
<dbReference type="SUPFAM" id="SSF54695">
    <property type="entry name" value="POZ domain"/>
    <property type="match status" value="1"/>
</dbReference>
<reference evidence="2" key="1">
    <citation type="submission" date="2025-08" db="UniProtKB">
        <authorList>
            <consortium name="Ensembl"/>
        </authorList>
    </citation>
    <scope>IDENTIFICATION</scope>
</reference>
<sequence length="199" mass="22809">MSAQDLISFNNGGQKFTTTLSTLRRHQDSRIARILDGKDTDFKVISGQVFVDRDWTFFKYILDYMRTGQITLPAEFSDYNGLAQEAQFYGLKHGFFQIFCSNNKSLEALATRISIFVEHPNLNGNFPHLPSHPDMVFQCGTDQLSDWIDQQMATKDNNVEGHNVNILHLTISLNLYSIFYLTSISCVLKYISKKYNSLN</sequence>